<evidence type="ECO:0000256" key="1">
    <source>
        <dbReference type="ARBA" id="ARBA00007992"/>
    </source>
</evidence>
<keyword evidence="2" id="KW-0285">Flavoprotein</keyword>
<protein>
    <recommendedName>
        <fullName evidence="6">FAD-binding domain-containing protein</fullName>
    </recommendedName>
</protein>
<evidence type="ECO:0000313" key="8">
    <source>
        <dbReference type="Proteomes" id="UP001194696"/>
    </source>
</evidence>
<reference evidence="7 8" key="1">
    <citation type="journal article" date="2020" name="Fungal Divers.">
        <title>Resolving the Mortierellaceae phylogeny through synthesis of multi-gene phylogenetics and phylogenomics.</title>
        <authorList>
            <person name="Vandepol N."/>
            <person name="Liber J."/>
            <person name="Desiro A."/>
            <person name="Na H."/>
            <person name="Kennedy M."/>
            <person name="Barry K."/>
            <person name="Grigoriev I.V."/>
            <person name="Miller A.N."/>
            <person name="O'Donnell K."/>
            <person name="Stajich J.E."/>
            <person name="Bonito G."/>
        </authorList>
    </citation>
    <scope>NUCLEOTIDE SEQUENCE [LARGE SCALE GENOMIC DNA]</scope>
    <source>
        <strain evidence="7 8">AD045</strain>
    </source>
</reference>
<dbReference type="Proteomes" id="UP001194696">
    <property type="component" value="Unassembled WGS sequence"/>
</dbReference>
<name>A0ABQ7K458_9FUNG</name>
<dbReference type="Pfam" id="PF01494">
    <property type="entry name" value="FAD_binding_3"/>
    <property type="match status" value="1"/>
</dbReference>
<feature type="compositionally biased region" description="Polar residues" evidence="5">
    <location>
        <begin position="205"/>
        <end position="223"/>
    </location>
</feature>
<keyword evidence="4" id="KW-0560">Oxidoreductase</keyword>
<evidence type="ECO:0000256" key="4">
    <source>
        <dbReference type="ARBA" id="ARBA00023002"/>
    </source>
</evidence>
<evidence type="ECO:0000256" key="3">
    <source>
        <dbReference type="ARBA" id="ARBA00022827"/>
    </source>
</evidence>
<organism evidence="7 8">
    <name type="scientific">Linnemannia gamsii</name>
    <dbReference type="NCBI Taxonomy" id="64522"/>
    <lineage>
        <taxon>Eukaryota</taxon>
        <taxon>Fungi</taxon>
        <taxon>Fungi incertae sedis</taxon>
        <taxon>Mucoromycota</taxon>
        <taxon>Mortierellomycotina</taxon>
        <taxon>Mortierellomycetes</taxon>
        <taxon>Mortierellales</taxon>
        <taxon>Mortierellaceae</taxon>
        <taxon>Linnemannia</taxon>
    </lineage>
</organism>
<dbReference type="PANTHER" id="PTHR47356:SF2">
    <property type="entry name" value="FAD-BINDING DOMAIN-CONTAINING PROTEIN-RELATED"/>
    <property type="match status" value="1"/>
</dbReference>
<gene>
    <name evidence="7" type="ORF">BGZ96_006133</name>
</gene>
<dbReference type="PANTHER" id="PTHR47356">
    <property type="entry name" value="FAD-DEPENDENT MONOOXYGENASE ASQG-RELATED"/>
    <property type="match status" value="1"/>
</dbReference>
<dbReference type="InterPro" id="IPR036188">
    <property type="entry name" value="FAD/NAD-bd_sf"/>
</dbReference>
<keyword evidence="3" id="KW-0274">FAD</keyword>
<comment type="caution">
    <text evidence="7">The sequence shown here is derived from an EMBL/GenBank/DDBJ whole genome shotgun (WGS) entry which is preliminary data.</text>
</comment>
<dbReference type="InterPro" id="IPR002938">
    <property type="entry name" value="FAD-bd"/>
</dbReference>
<dbReference type="InterPro" id="IPR050562">
    <property type="entry name" value="FAD_mOase_fung"/>
</dbReference>
<sequence length="649" mass="71708">MTGVTLMDHKLNKICRINVDYAKERYGYDSLTIFRAKLYSVLLCRIPAYKILFTKRVSSTTQSSEGIKVHCEDGSSYNGDILVAADGGDSPIRKAMYTEIKKRTKKGFNPQDYALPKLDQRCIVGVTEPLSVKEYPILASKNCELILVMPRDTNCMVWWMPMEGRRFGWGITSPLPSTTHPINTKKKKNEESKSNSQNLLREPTTESTTASSFDLPHSPSSTHGGAGGGGHRQFSGLSGTSYSPPSSNSSSSIHGGYSSNIQSYNNGGSDNGISSSSNITTNPTANNLKKRQSFGRLSKISSGSSNDSQTNFQKFPTVLVAANSNILAPPLELKDLPCNRTWLSMDAKYGIDESIREQASPFGGTFGDMIDMTSSKMVTMCVVEEKFYHTWHFGRTILIGDSCHKLLPSSGHGTTQAVLDSISLASLLYDLPSNSATDIETLFRIQFERRGPPAKAAVTASQQQDQLLFNRKLSGKFMRKMASNFVSDKIKIKLGDKLFDARPVLPFLKQVPARGQAKNTDKTDVPLTQDKRFEMARRKSISSGYLTPGSHSRRGSFDYGHSDRDRREGATNGNGRSLDMTFEVPNYPFSTSMPSVILPGGTMHPSLPMTRPMSSMMDVEGTLIPMLSRPPEKHPYKQESNPGHWNLYQ</sequence>
<feature type="region of interest" description="Disordered" evidence="5">
    <location>
        <begin position="628"/>
        <end position="649"/>
    </location>
</feature>
<evidence type="ECO:0000313" key="7">
    <source>
        <dbReference type="EMBL" id="KAG0290377.1"/>
    </source>
</evidence>
<keyword evidence="8" id="KW-1185">Reference proteome</keyword>
<dbReference type="EMBL" id="JAAAIM010000296">
    <property type="protein sequence ID" value="KAG0290377.1"/>
    <property type="molecule type" value="Genomic_DNA"/>
</dbReference>
<feature type="region of interest" description="Disordered" evidence="5">
    <location>
        <begin position="172"/>
        <end position="292"/>
    </location>
</feature>
<accession>A0ABQ7K458</accession>
<evidence type="ECO:0000256" key="2">
    <source>
        <dbReference type="ARBA" id="ARBA00022630"/>
    </source>
</evidence>
<feature type="compositionally biased region" description="Basic and acidic residues" evidence="5">
    <location>
        <begin position="519"/>
        <end position="537"/>
    </location>
</feature>
<dbReference type="SUPFAM" id="SSF51905">
    <property type="entry name" value="FAD/NAD(P)-binding domain"/>
    <property type="match status" value="1"/>
</dbReference>
<comment type="similarity">
    <text evidence="1">Belongs to the paxM FAD-dependent monooxygenase family.</text>
</comment>
<evidence type="ECO:0000256" key="5">
    <source>
        <dbReference type="SAM" id="MobiDB-lite"/>
    </source>
</evidence>
<dbReference type="Gene3D" id="3.50.50.60">
    <property type="entry name" value="FAD/NAD(P)-binding domain"/>
    <property type="match status" value="2"/>
</dbReference>
<proteinExistence type="inferred from homology"/>
<evidence type="ECO:0000259" key="6">
    <source>
        <dbReference type="Pfam" id="PF01494"/>
    </source>
</evidence>
<feature type="compositionally biased region" description="Polar residues" evidence="5">
    <location>
        <begin position="638"/>
        <end position="649"/>
    </location>
</feature>
<feature type="region of interest" description="Disordered" evidence="5">
    <location>
        <begin position="514"/>
        <end position="579"/>
    </location>
</feature>
<feature type="compositionally biased region" description="Basic and acidic residues" evidence="5">
    <location>
        <begin position="560"/>
        <end position="569"/>
    </location>
</feature>
<feature type="domain" description="FAD-binding" evidence="6">
    <location>
        <begin position="374"/>
        <end position="430"/>
    </location>
</feature>
<feature type="compositionally biased region" description="Low complexity" evidence="5">
    <location>
        <begin position="235"/>
        <end position="287"/>
    </location>
</feature>